<dbReference type="PANTHER" id="PTHR13763:SF0">
    <property type="entry name" value="BREAST CANCER TYPE 1 SUSCEPTIBILITY PROTEIN"/>
    <property type="match status" value="1"/>
</dbReference>
<dbReference type="PANTHER" id="PTHR13763">
    <property type="entry name" value="BREAST CANCER TYPE 1 SUSCEPTIBILITY PROTEIN BRCA1"/>
    <property type="match status" value="1"/>
</dbReference>
<evidence type="ECO:0000256" key="6">
    <source>
        <dbReference type="ARBA" id="ARBA00022763"/>
    </source>
</evidence>
<evidence type="ECO:0000313" key="17">
    <source>
        <dbReference type="EMBL" id="CEP01382.1"/>
    </source>
</evidence>
<dbReference type="GO" id="GO:0005694">
    <property type="term" value="C:chromosome"/>
    <property type="evidence" value="ECO:0007669"/>
    <property type="project" value="UniProtKB-SubCell"/>
</dbReference>
<dbReference type="SUPFAM" id="SSF52113">
    <property type="entry name" value="BRCT domain"/>
    <property type="match status" value="2"/>
</dbReference>
<feature type="domain" description="BRCT" evidence="16">
    <location>
        <begin position="283"/>
        <end position="348"/>
    </location>
</feature>
<dbReference type="InterPro" id="IPR031099">
    <property type="entry name" value="BRCA1-associated"/>
</dbReference>
<keyword evidence="6" id="KW-0227">DNA damage</keyword>
<feature type="domain" description="BRCT" evidence="16">
    <location>
        <begin position="367"/>
        <end position="455"/>
    </location>
</feature>
<dbReference type="GO" id="GO:0008270">
    <property type="term" value="F:zinc ion binding"/>
    <property type="evidence" value="ECO:0007669"/>
    <property type="project" value="UniProtKB-KW"/>
</dbReference>
<dbReference type="Gene3D" id="3.30.40.10">
    <property type="entry name" value="Zinc/RING finger domain, C3HC4 (zinc finger)"/>
    <property type="match status" value="1"/>
</dbReference>
<evidence type="ECO:0000256" key="4">
    <source>
        <dbReference type="ARBA" id="ARBA00022723"/>
    </source>
</evidence>
<accession>A0A0G4J1J0</accession>
<evidence type="ECO:0000313" key="19">
    <source>
        <dbReference type="Proteomes" id="UP000039324"/>
    </source>
</evidence>
<evidence type="ECO:0000256" key="2">
    <source>
        <dbReference type="ARBA" id="ARBA00004286"/>
    </source>
</evidence>
<comment type="subcellular location">
    <subcellularLocation>
        <location evidence="2">Chromosome</location>
    </subcellularLocation>
    <subcellularLocation>
        <location evidence="1">Nucleus</location>
    </subcellularLocation>
</comment>
<evidence type="ECO:0000256" key="8">
    <source>
        <dbReference type="ARBA" id="ARBA00022833"/>
    </source>
</evidence>
<gene>
    <name evidence="17" type="ORF">PBRA_001988</name>
    <name evidence="18" type="ORF">PLBR_LOCUS8619</name>
</gene>
<feature type="domain" description="RING-type" evidence="15">
    <location>
        <begin position="27"/>
        <end position="66"/>
    </location>
</feature>
<keyword evidence="7 13" id="KW-0863">Zinc-finger</keyword>
<reference evidence="17 19" key="1">
    <citation type="submission" date="2015-02" db="EMBL/GenBank/DDBJ databases">
        <authorList>
            <person name="Chooi Y.-H."/>
        </authorList>
    </citation>
    <scope>NUCLEOTIDE SEQUENCE [LARGE SCALE GENOMIC DNA]</scope>
    <source>
        <strain evidence="17">E3</strain>
    </source>
</reference>
<keyword evidence="5" id="KW-0677">Repeat</keyword>
<evidence type="ECO:0000256" key="3">
    <source>
        <dbReference type="ARBA" id="ARBA00022454"/>
    </source>
</evidence>
<feature type="region of interest" description="Disordered" evidence="14">
    <location>
        <begin position="240"/>
        <end position="262"/>
    </location>
</feature>
<evidence type="ECO:0000256" key="1">
    <source>
        <dbReference type="ARBA" id="ARBA00004123"/>
    </source>
</evidence>
<organism evidence="17 19">
    <name type="scientific">Plasmodiophora brassicae</name>
    <name type="common">Clubroot disease agent</name>
    <dbReference type="NCBI Taxonomy" id="37360"/>
    <lineage>
        <taxon>Eukaryota</taxon>
        <taxon>Sar</taxon>
        <taxon>Rhizaria</taxon>
        <taxon>Endomyxa</taxon>
        <taxon>Phytomyxea</taxon>
        <taxon>Plasmodiophorida</taxon>
        <taxon>Plasmodiophoridae</taxon>
        <taxon>Plasmodiophora</taxon>
    </lineage>
</organism>
<protein>
    <recommendedName>
        <fullName evidence="12">RING-type E3 ubiquitin transferase BRCA1</fullName>
    </recommendedName>
</protein>
<dbReference type="SUPFAM" id="SSF57850">
    <property type="entry name" value="RING/U-box"/>
    <property type="match status" value="1"/>
</dbReference>
<feature type="compositionally biased region" description="Basic and acidic residues" evidence="14">
    <location>
        <begin position="119"/>
        <end position="129"/>
    </location>
</feature>
<dbReference type="Gene3D" id="3.40.50.10190">
    <property type="entry name" value="BRCT domain"/>
    <property type="match status" value="2"/>
</dbReference>
<evidence type="ECO:0000259" key="16">
    <source>
        <dbReference type="PROSITE" id="PS50172"/>
    </source>
</evidence>
<dbReference type="Proteomes" id="UP000039324">
    <property type="component" value="Unassembled WGS sequence"/>
</dbReference>
<reference evidence="18 20" key="2">
    <citation type="submission" date="2018-03" db="EMBL/GenBank/DDBJ databases">
        <authorList>
            <person name="Fogelqvist J."/>
        </authorList>
    </citation>
    <scope>NUCLEOTIDE SEQUENCE [LARGE SCALE GENOMIC DNA]</scope>
</reference>
<evidence type="ECO:0000313" key="18">
    <source>
        <dbReference type="EMBL" id="SPR01404.1"/>
    </source>
</evidence>
<keyword evidence="3" id="KW-0158">Chromosome</keyword>
<keyword evidence="11" id="KW-0131">Cell cycle</keyword>
<dbReference type="GO" id="GO:0004842">
    <property type="term" value="F:ubiquitin-protein transferase activity"/>
    <property type="evidence" value="ECO:0007669"/>
    <property type="project" value="TreeGrafter"/>
</dbReference>
<feature type="compositionally biased region" description="Polar residues" evidence="14">
    <location>
        <begin position="145"/>
        <end position="157"/>
    </location>
</feature>
<name>A0A0G4J1J0_PLABS</name>
<sequence length="459" mass="49534">MASAAAAAAAGSIVDRLVARLRPDLSCSSCHSLPAESYSLVTCDHAVCRACRDDLLDRLPLTCPVCGVHVWRDRIRPCVPVSNVARHLAALLEEHRTRQGADDEAERTSRRHEQRQHRPSLDEADRPPADDDDDIVVQWSDASPGPSQNDAGTSEGQSVVEVVPETQEFASGHARPDSAWPSPSPGASNRKAAVSVDSLERHQERLSASFDVMGISGGLSATSGNPVVLAAGSVPEPAPVRGAAAVPSDDEPRPPAPNVHRPRPVRYQFSGIQKAGPLAVHCKSLGGISARSDSDMTHLICFVDERRLAKRTLKYMHAVARGIWVVSSHWVAESAAAGRWLDEEPFEVQGDSSTPDATGAPRQSRFCLARVFAGMRFVLDKDDPKVPDLAELIAFAGGAVVPRGEAAFCMICAHDLALSRAQKIVLDYNTIPVSLAWVFDSVSRYTVCDTRPYRLDLDQ</sequence>
<dbReference type="PROSITE" id="PS50172">
    <property type="entry name" value="BRCT"/>
    <property type="match status" value="2"/>
</dbReference>
<evidence type="ECO:0000256" key="14">
    <source>
        <dbReference type="SAM" id="MobiDB-lite"/>
    </source>
</evidence>
<evidence type="ECO:0000256" key="13">
    <source>
        <dbReference type="PROSITE-ProRule" id="PRU00175"/>
    </source>
</evidence>
<dbReference type="OMA" id="MCDADEC"/>
<feature type="compositionally biased region" description="Basic residues" evidence="14">
    <location>
        <begin position="109"/>
        <end position="118"/>
    </location>
</feature>
<dbReference type="Pfam" id="PF00097">
    <property type="entry name" value="zf-C3HC4"/>
    <property type="match status" value="1"/>
</dbReference>
<evidence type="ECO:0000259" key="15">
    <source>
        <dbReference type="PROSITE" id="PS50089"/>
    </source>
</evidence>
<dbReference type="OrthoDB" id="549017at2759"/>
<dbReference type="InterPro" id="IPR001357">
    <property type="entry name" value="BRCT_dom"/>
</dbReference>
<keyword evidence="10" id="KW-0539">Nucleus</keyword>
<evidence type="ECO:0000313" key="20">
    <source>
        <dbReference type="Proteomes" id="UP000290189"/>
    </source>
</evidence>
<dbReference type="GO" id="GO:0005634">
    <property type="term" value="C:nucleus"/>
    <property type="evidence" value="ECO:0007669"/>
    <property type="project" value="UniProtKB-SubCell"/>
</dbReference>
<feature type="region of interest" description="Disordered" evidence="14">
    <location>
        <begin position="96"/>
        <end position="196"/>
    </location>
</feature>
<keyword evidence="8" id="KW-0862">Zinc</keyword>
<dbReference type="STRING" id="37360.A0A0G4J1J0"/>
<dbReference type="InterPro" id="IPR001841">
    <property type="entry name" value="Znf_RING"/>
</dbReference>
<evidence type="ECO:0000256" key="5">
    <source>
        <dbReference type="ARBA" id="ARBA00022737"/>
    </source>
</evidence>
<keyword evidence="4" id="KW-0479">Metal-binding</keyword>
<dbReference type="EMBL" id="CDSF01000112">
    <property type="protein sequence ID" value="CEP01382.1"/>
    <property type="molecule type" value="Genomic_DNA"/>
</dbReference>
<keyword evidence="18" id="KW-0496">Mitochondrion</keyword>
<proteinExistence type="predicted"/>
<dbReference type="GO" id="GO:0000724">
    <property type="term" value="P:double-strand break repair via homologous recombination"/>
    <property type="evidence" value="ECO:0007669"/>
    <property type="project" value="TreeGrafter"/>
</dbReference>
<dbReference type="SMART" id="SM00292">
    <property type="entry name" value="BRCT"/>
    <property type="match status" value="2"/>
</dbReference>
<dbReference type="GO" id="GO:0045944">
    <property type="term" value="P:positive regulation of transcription by RNA polymerase II"/>
    <property type="evidence" value="ECO:0007669"/>
    <property type="project" value="TreeGrafter"/>
</dbReference>
<keyword evidence="9" id="KW-0234">DNA repair</keyword>
<dbReference type="InterPro" id="IPR013083">
    <property type="entry name" value="Znf_RING/FYVE/PHD"/>
</dbReference>
<keyword evidence="19" id="KW-1185">Reference proteome</keyword>
<geneLocation type="mitochondrion" evidence="18"/>
<dbReference type="InterPro" id="IPR018957">
    <property type="entry name" value="Znf_C3HC4_RING-type"/>
</dbReference>
<dbReference type="PROSITE" id="PS50089">
    <property type="entry name" value="ZF_RING_2"/>
    <property type="match status" value="1"/>
</dbReference>
<evidence type="ECO:0000256" key="9">
    <source>
        <dbReference type="ARBA" id="ARBA00023204"/>
    </source>
</evidence>
<evidence type="ECO:0000256" key="11">
    <source>
        <dbReference type="ARBA" id="ARBA00023306"/>
    </source>
</evidence>
<dbReference type="Proteomes" id="UP000290189">
    <property type="component" value="Unassembled WGS sequence"/>
</dbReference>
<dbReference type="AlphaFoldDB" id="A0A0G4J1J0"/>
<dbReference type="EMBL" id="OVEO01000017">
    <property type="protein sequence ID" value="SPR01404.1"/>
    <property type="molecule type" value="Genomic_DNA"/>
</dbReference>
<evidence type="ECO:0000256" key="12">
    <source>
        <dbReference type="ARBA" id="ARBA00031556"/>
    </source>
</evidence>
<evidence type="ECO:0000256" key="10">
    <source>
        <dbReference type="ARBA" id="ARBA00023242"/>
    </source>
</evidence>
<evidence type="ECO:0000256" key="7">
    <source>
        <dbReference type="ARBA" id="ARBA00022771"/>
    </source>
</evidence>
<dbReference type="InterPro" id="IPR036420">
    <property type="entry name" value="BRCT_dom_sf"/>
</dbReference>